<dbReference type="Pfam" id="PF14165">
    <property type="entry name" value="YtzH"/>
    <property type="match status" value="1"/>
</dbReference>
<dbReference type="OrthoDB" id="2968867at2"/>
<accession>A0A429X188</accession>
<gene>
    <name evidence="1" type="ORF">D5F11_023705</name>
</gene>
<evidence type="ECO:0000313" key="1">
    <source>
        <dbReference type="EMBL" id="RST57259.1"/>
    </source>
</evidence>
<proteinExistence type="predicted"/>
<dbReference type="AlphaFoldDB" id="A0A429X188"/>
<dbReference type="InterPro" id="IPR025547">
    <property type="entry name" value="YtzH"/>
</dbReference>
<comment type="caution">
    <text evidence="1">The sequence shown here is derived from an EMBL/GenBank/DDBJ whole genome shotgun (WGS) entry which is preliminary data.</text>
</comment>
<evidence type="ECO:0000313" key="2">
    <source>
        <dbReference type="Proteomes" id="UP000287296"/>
    </source>
</evidence>
<protein>
    <submittedName>
        <fullName evidence="1">Uncharacterized protein</fullName>
    </submittedName>
</protein>
<reference evidence="1 2" key="1">
    <citation type="submission" date="2018-12" db="EMBL/GenBank/DDBJ databases">
        <authorList>
            <person name="Sun L."/>
            <person name="Chen Z."/>
        </authorList>
    </citation>
    <scope>NUCLEOTIDE SEQUENCE [LARGE SCALE GENOMIC DNA]</scope>
    <source>
        <strain evidence="1 2">LMG 29736</strain>
    </source>
</reference>
<dbReference type="RefSeq" id="WP_120119187.1">
    <property type="nucleotide sequence ID" value="NZ_QYTW02000038.1"/>
</dbReference>
<dbReference type="Proteomes" id="UP000287296">
    <property type="component" value="Unassembled WGS sequence"/>
</dbReference>
<organism evidence="1 2">
    <name type="scientific">Siminovitchia terrae</name>
    <name type="common">Bacillus terrae</name>
    <dbReference type="NCBI Taxonomy" id="1914933"/>
    <lineage>
        <taxon>Bacteria</taxon>
        <taxon>Bacillati</taxon>
        <taxon>Bacillota</taxon>
        <taxon>Bacilli</taxon>
        <taxon>Bacillales</taxon>
        <taxon>Bacillaceae</taxon>
        <taxon>Siminovitchia</taxon>
    </lineage>
</organism>
<name>A0A429X188_SIMTE</name>
<dbReference type="EMBL" id="QYTW02000038">
    <property type="protein sequence ID" value="RST57259.1"/>
    <property type="molecule type" value="Genomic_DNA"/>
</dbReference>
<sequence length="92" mass="10626">MSLSYQHQIGLLKDIMVNHLEDSQGSASEYSQIGRLVKSLLANHQIDYQLAPVLEEIYLYCQKSFQTNDLERHIGDHQGHLSQWIGHIDQYS</sequence>